<keyword evidence="1" id="KW-0285">Flavoprotein</keyword>
<keyword evidence="7" id="KW-1185">Reference proteome</keyword>
<dbReference type="Pfam" id="PF01494">
    <property type="entry name" value="FAD_binding_3"/>
    <property type="match status" value="1"/>
</dbReference>
<evidence type="ECO:0000313" key="7">
    <source>
        <dbReference type="Proteomes" id="UP001239445"/>
    </source>
</evidence>
<evidence type="ECO:0000256" key="4">
    <source>
        <dbReference type="ARBA" id="ARBA00023033"/>
    </source>
</evidence>
<evidence type="ECO:0000313" key="6">
    <source>
        <dbReference type="EMBL" id="KAK1751223.1"/>
    </source>
</evidence>
<evidence type="ECO:0000256" key="2">
    <source>
        <dbReference type="ARBA" id="ARBA00022827"/>
    </source>
</evidence>
<organism evidence="6 7">
    <name type="scientific">Echria macrotheca</name>
    <dbReference type="NCBI Taxonomy" id="438768"/>
    <lineage>
        <taxon>Eukaryota</taxon>
        <taxon>Fungi</taxon>
        <taxon>Dikarya</taxon>
        <taxon>Ascomycota</taxon>
        <taxon>Pezizomycotina</taxon>
        <taxon>Sordariomycetes</taxon>
        <taxon>Sordariomycetidae</taxon>
        <taxon>Sordariales</taxon>
        <taxon>Schizotheciaceae</taxon>
        <taxon>Echria</taxon>
    </lineage>
</organism>
<evidence type="ECO:0000256" key="3">
    <source>
        <dbReference type="ARBA" id="ARBA00023002"/>
    </source>
</evidence>
<keyword evidence="2" id="KW-0274">FAD</keyword>
<dbReference type="SUPFAM" id="SSF51905">
    <property type="entry name" value="FAD/NAD(P)-binding domain"/>
    <property type="match status" value="1"/>
</dbReference>
<dbReference type="Proteomes" id="UP001239445">
    <property type="component" value="Unassembled WGS sequence"/>
</dbReference>
<reference evidence="6" key="1">
    <citation type="submission" date="2023-06" db="EMBL/GenBank/DDBJ databases">
        <title>Genome-scale phylogeny and comparative genomics of the fungal order Sordariales.</title>
        <authorList>
            <consortium name="Lawrence Berkeley National Laboratory"/>
            <person name="Hensen N."/>
            <person name="Bonometti L."/>
            <person name="Westerberg I."/>
            <person name="Brannstrom I.O."/>
            <person name="Guillou S."/>
            <person name="Cros-Aarteil S."/>
            <person name="Calhoun S."/>
            <person name="Haridas S."/>
            <person name="Kuo A."/>
            <person name="Mondo S."/>
            <person name="Pangilinan J."/>
            <person name="Riley R."/>
            <person name="Labutti K."/>
            <person name="Andreopoulos B."/>
            <person name="Lipzen A."/>
            <person name="Chen C."/>
            <person name="Yanf M."/>
            <person name="Daum C."/>
            <person name="Ng V."/>
            <person name="Clum A."/>
            <person name="Steindorff A."/>
            <person name="Ohm R."/>
            <person name="Martin F."/>
            <person name="Silar P."/>
            <person name="Natvig D."/>
            <person name="Lalanne C."/>
            <person name="Gautier V."/>
            <person name="Ament-Velasquez S.L."/>
            <person name="Kruys A."/>
            <person name="Hutchinson M.I."/>
            <person name="Powell A.J."/>
            <person name="Barry K."/>
            <person name="Miller A.N."/>
            <person name="Grigoriev I.V."/>
            <person name="Debuchy R."/>
            <person name="Gladieux P."/>
            <person name="Thoren M.H."/>
            <person name="Johannesson H."/>
        </authorList>
    </citation>
    <scope>NUCLEOTIDE SEQUENCE</scope>
    <source>
        <strain evidence="6">PSN4</strain>
    </source>
</reference>
<accession>A0AAJ0B3W6</accession>
<feature type="domain" description="FAD-binding" evidence="5">
    <location>
        <begin position="7"/>
        <end position="354"/>
    </location>
</feature>
<dbReference type="EMBL" id="MU839843">
    <property type="protein sequence ID" value="KAK1751223.1"/>
    <property type="molecule type" value="Genomic_DNA"/>
</dbReference>
<dbReference type="InterPro" id="IPR002938">
    <property type="entry name" value="FAD-bd"/>
</dbReference>
<dbReference type="Gene3D" id="3.50.50.60">
    <property type="entry name" value="FAD/NAD(P)-binding domain"/>
    <property type="match status" value="1"/>
</dbReference>
<evidence type="ECO:0000256" key="1">
    <source>
        <dbReference type="ARBA" id="ARBA00022630"/>
    </source>
</evidence>
<dbReference type="PRINTS" id="PR00420">
    <property type="entry name" value="RNGMNOXGNASE"/>
</dbReference>
<protein>
    <submittedName>
        <fullName evidence="6">Monooxygenase asqM</fullName>
    </submittedName>
</protein>
<dbReference type="InterPro" id="IPR036188">
    <property type="entry name" value="FAD/NAD-bd_sf"/>
</dbReference>
<name>A0AAJ0B3W6_9PEZI</name>
<dbReference type="PANTHER" id="PTHR46972:SF1">
    <property type="entry name" value="FAD DEPENDENT OXIDOREDUCTASE DOMAIN-CONTAINING PROTEIN"/>
    <property type="match status" value="1"/>
</dbReference>
<dbReference type="GO" id="GO:0071949">
    <property type="term" value="F:FAD binding"/>
    <property type="evidence" value="ECO:0007669"/>
    <property type="project" value="InterPro"/>
</dbReference>
<sequence>MSNAPKIAIVGAGPAGCMLARLLNKASIPVTVFEGEASPDYRSQGGTLDLHTSTGLAAMKEAGLFDQFLTKARYGGDHLQITDHRRKVFLVRAGQPAPAKDDAKPVSRIQEQRPEIDRADLRRILTESLPAGMVRWGHHVKTFDPATGTLTFEGDVPPATGFDLVVGADGAWSKVRLALAGDVKPIFSGVGAYELSVPDAEVTTPELHAAVKGGNLFAHAEYRRICIQQMGDGSLGVYAMLKQDNPDWASRCGYDSHDLNQVKQALLEGADAPFSDWDPLLKQAISAAQGKCTPRSMYHLPLGFRWEHCRGATLIGDAAHLMTPFAGEGVNVALEDAMKLARAIVDAVREKDGDWDEAVREFEVEMGPRAEKVARLADQLGKLWMFEKGTPGSVMGRMAALHISFGKPAIVYPLVSAITHTVFFVKGMLG</sequence>
<proteinExistence type="predicted"/>
<keyword evidence="3" id="KW-0560">Oxidoreductase</keyword>
<evidence type="ECO:0000259" key="5">
    <source>
        <dbReference type="Pfam" id="PF01494"/>
    </source>
</evidence>
<dbReference type="PANTHER" id="PTHR46972">
    <property type="entry name" value="MONOOXYGENASE ASQM-RELATED"/>
    <property type="match status" value="1"/>
</dbReference>
<comment type="caution">
    <text evidence="6">The sequence shown here is derived from an EMBL/GenBank/DDBJ whole genome shotgun (WGS) entry which is preliminary data.</text>
</comment>
<dbReference type="AlphaFoldDB" id="A0AAJ0B3W6"/>
<gene>
    <name evidence="6" type="ORF">QBC47DRAFT_86328</name>
</gene>
<keyword evidence="4 6" id="KW-0503">Monooxygenase</keyword>
<dbReference type="GO" id="GO:0004497">
    <property type="term" value="F:monooxygenase activity"/>
    <property type="evidence" value="ECO:0007669"/>
    <property type="project" value="UniProtKB-KW"/>
</dbReference>